<evidence type="ECO:0000256" key="1">
    <source>
        <dbReference type="ARBA" id="ARBA00004127"/>
    </source>
</evidence>
<feature type="transmembrane region" description="Helical" evidence="9">
    <location>
        <begin position="639"/>
        <end position="672"/>
    </location>
</feature>
<keyword evidence="6 9" id="KW-0472">Membrane</keyword>
<dbReference type="Gene3D" id="3.90.550.10">
    <property type="entry name" value="Spore Coat Polysaccharide Biosynthesis Protein SpsA, Chain A"/>
    <property type="match status" value="4"/>
</dbReference>
<feature type="transmembrane region" description="Helical" evidence="9">
    <location>
        <begin position="574"/>
        <end position="598"/>
    </location>
</feature>
<evidence type="ECO:0000256" key="8">
    <source>
        <dbReference type="SAM" id="MobiDB-lite"/>
    </source>
</evidence>
<feature type="transmembrane region" description="Helical" evidence="9">
    <location>
        <begin position="1151"/>
        <end position="1173"/>
    </location>
</feature>
<dbReference type="Pfam" id="PF03552">
    <property type="entry name" value="Cellulose_synt"/>
    <property type="match status" value="5"/>
</dbReference>
<feature type="transmembrane region" description="Helical" evidence="9">
    <location>
        <begin position="484"/>
        <end position="504"/>
    </location>
</feature>
<dbReference type="InterPro" id="IPR005150">
    <property type="entry name" value="Cellulose_synth"/>
</dbReference>
<evidence type="ECO:0000256" key="9">
    <source>
        <dbReference type="SAM" id="Phobius"/>
    </source>
</evidence>
<reference evidence="10 11" key="1">
    <citation type="submission" date="2021-05" db="EMBL/GenBank/DDBJ databases">
        <title>Genome Assembly of Synthetic Allotetraploid Brassica napus Reveals Homoeologous Exchanges between Subgenomes.</title>
        <authorList>
            <person name="Davis J.T."/>
        </authorList>
    </citation>
    <scope>NUCLEOTIDE SEQUENCE [LARGE SCALE GENOMIC DNA]</scope>
    <source>
        <strain evidence="11">cv. Da-Ae</strain>
        <tissue evidence="10">Seedling</tissue>
    </source>
</reference>
<dbReference type="InterPro" id="IPR029044">
    <property type="entry name" value="Nucleotide-diphossugar_trans"/>
</dbReference>
<comment type="caution">
    <text evidence="10">The sequence shown here is derived from an EMBL/GenBank/DDBJ whole genome shotgun (WGS) entry which is preliminary data.</text>
</comment>
<dbReference type="Proteomes" id="UP000824890">
    <property type="component" value="Unassembled WGS sequence"/>
</dbReference>
<evidence type="ECO:0000256" key="6">
    <source>
        <dbReference type="ARBA" id="ARBA00023136"/>
    </source>
</evidence>
<feature type="transmembrane region" description="Helical" evidence="9">
    <location>
        <begin position="1208"/>
        <end position="1231"/>
    </location>
</feature>
<evidence type="ECO:0000256" key="5">
    <source>
        <dbReference type="ARBA" id="ARBA00022989"/>
    </source>
</evidence>
<keyword evidence="4 9" id="KW-0812">Transmembrane</keyword>
<evidence type="ECO:0000256" key="2">
    <source>
        <dbReference type="ARBA" id="ARBA00022676"/>
    </source>
</evidence>
<keyword evidence="7" id="KW-0961">Cell wall biogenesis/degradation</keyword>
<feature type="compositionally biased region" description="Basic residues" evidence="8">
    <location>
        <begin position="1325"/>
        <end position="1339"/>
    </location>
</feature>
<feature type="region of interest" description="Disordered" evidence="8">
    <location>
        <begin position="1325"/>
        <end position="1365"/>
    </location>
</feature>
<feature type="transmembrane region" description="Helical" evidence="9">
    <location>
        <begin position="1271"/>
        <end position="1291"/>
    </location>
</feature>
<accession>A0ABQ8BBB6</accession>
<protein>
    <recommendedName>
        <fullName evidence="12">Cellulose synthase-like protein G3</fullName>
    </recommendedName>
</protein>
<keyword evidence="11" id="KW-1185">Reference proteome</keyword>
<evidence type="ECO:0000313" key="11">
    <source>
        <dbReference type="Proteomes" id="UP000824890"/>
    </source>
</evidence>
<name>A0ABQ8BBB6_BRANA</name>
<evidence type="ECO:0000256" key="4">
    <source>
        <dbReference type="ARBA" id="ARBA00022692"/>
    </source>
</evidence>
<keyword evidence="5 9" id="KW-1133">Transmembrane helix</keyword>
<evidence type="ECO:0000256" key="7">
    <source>
        <dbReference type="ARBA" id="ARBA00023316"/>
    </source>
</evidence>
<feature type="transmembrane region" description="Helical" evidence="9">
    <location>
        <begin position="1126"/>
        <end position="1145"/>
    </location>
</feature>
<dbReference type="PANTHER" id="PTHR13301">
    <property type="entry name" value="X-BOX TRANSCRIPTION FACTOR-RELATED"/>
    <property type="match status" value="1"/>
</dbReference>
<organism evidence="10 11">
    <name type="scientific">Brassica napus</name>
    <name type="common">Rape</name>
    <dbReference type="NCBI Taxonomy" id="3708"/>
    <lineage>
        <taxon>Eukaryota</taxon>
        <taxon>Viridiplantae</taxon>
        <taxon>Streptophyta</taxon>
        <taxon>Embryophyta</taxon>
        <taxon>Tracheophyta</taxon>
        <taxon>Spermatophyta</taxon>
        <taxon>Magnoliopsida</taxon>
        <taxon>eudicotyledons</taxon>
        <taxon>Gunneridae</taxon>
        <taxon>Pentapetalae</taxon>
        <taxon>rosids</taxon>
        <taxon>malvids</taxon>
        <taxon>Brassicales</taxon>
        <taxon>Brassicaceae</taxon>
        <taxon>Brassiceae</taxon>
        <taxon>Brassica</taxon>
    </lineage>
</organism>
<feature type="transmembrane region" description="Helical" evidence="9">
    <location>
        <begin position="445"/>
        <end position="464"/>
    </location>
</feature>
<feature type="compositionally biased region" description="Basic and acidic residues" evidence="8">
    <location>
        <begin position="1353"/>
        <end position="1365"/>
    </location>
</feature>
<evidence type="ECO:0000256" key="3">
    <source>
        <dbReference type="ARBA" id="ARBA00022679"/>
    </source>
</evidence>
<feature type="transmembrane region" description="Helical" evidence="9">
    <location>
        <begin position="604"/>
        <end position="627"/>
    </location>
</feature>
<proteinExistence type="predicted"/>
<dbReference type="EMBL" id="JAGKQM010000011">
    <property type="protein sequence ID" value="KAH0902112.1"/>
    <property type="molecule type" value="Genomic_DNA"/>
</dbReference>
<comment type="subcellular location">
    <subcellularLocation>
        <location evidence="1">Endomembrane system</location>
        <topology evidence="1">Multi-pass membrane protein</topology>
    </subcellularLocation>
</comment>
<evidence type="ECO:0000313" key="10">
    <source>
        <dbReference type="EMBL" id="KAH0902112.1"/>
    </source>
</evidence>
<feature type="transmembrane region" description="Helical" evidence="9">
    <location>
        <begin position="684"/>
        <end position="705"/>
    </location>
</feature>
<feature type="non-terminal residue" evidence="10">
    <location>
        <position position="1"/>
    </location>
</feature>
<feature type="transmembrane region" description="Helical" evidence="9">
    <location>
        <begin position="1237"/>
        <end position="1259"/>
    </location>
</feature>
<feature type="transmembrane region" description="Helical" evidence="9">
    <location>
        <begin position="20"/>
        <end position="42"/>
    </location>
</feature>
<gene>
    <name evidence="10" type="ORF">HID58_041615</name>
</gene>
<keyword evidence="2" id="KW-0328">Glycosyltransferase</keyword>
<evidence type="ECO:0008006" key="12">
    <source>
        <dbReference type="Google" id="ProtNLM"/>
    </source>
</evidence>
<keyword evidence="3" id="KW-0808">Transferase</keyword>
<sequence length="1365" mass="155021">RWNLRENTRQPSTHTTLTTSLLLIADVVLAFMWATTTCLRFNPVHRTEYPKRYLAKPKEDFPKLDVFICTADPYKEPPMMVVNTVLSVMAYDYPSDKLSVYVSDDGGSSLTLFALMEAAMFSEHWLPFCKKNSVEDRSPEVYFSSKSQYWTDEAENIKKRVEHGVHSSKVDTRHDHPTIVKVLQSDEIEVMPNLIYVSREKNGASPHHFKAGALNTLLRVSSVMTNSPVILTLDCDTYSNNPRSPLHALCYFSDPKLNPSLGFVQFPQKFRGVNKNDIYASELRRPFVISMVGFDGLMGSTYVGTGCFFNRRAFYGPPTNLILPEMSLDQIGLLIDLSRDILALAHDVAGCNYERNSNWGSKIGFRYGSLVEDYYTGYRLHCEGWRSIFCNPPKIAFYGDSPKCLIDVVSQQKRWTIGLLEVAFSRFSPITYGVRSTSLLTGMAYCQYAFWAFSSIPLVIYGFLPQVALLYGASVFPKSSDPCFWLYIFLFLGAYGQDLLDFVLEGGTCHCWWNDQRMWLIRGFSSFIFGSLEFTLKTLNLSTYGFNLTSKVNDDDTQSKRYEQEMFDFGASSIMFFPITTLAIVNLLAFVYGLYGVFVWGEGLVLELMLVSFAVVNSLPIYMAMVLRDDDGKLPKNVCILAGSLACFVIMSVFFVLKIYAVVHMCGIIALMYHHAHSLFTEHTALLTSLLLISDVVLASMWASTTSLRLNPVHRTEYPEKYVAKPEEHFPKLDVFICTADPYKEPPMMVANTVLSVMAYGYPSDKISVYVSDDGGSSLTLFALMEAAKFSEHWLPFCKKNNVQDRSPEVYFSLKSSSWTEEAENLKKMYEDVKDRVEHVVNIGKVDQDQFREVFDLWDHKFTPQDHPSIIKVLQNNETEITPNLIYVSREKIRATPHHFKAGALNTLLRVSSVMTNSPIILTLDCDMYSNNPTTPLHALCYLSDPKINFGLGFVQFPQRFQGINRNDVYASELRRPFDINMVGYDGLMGPIHVGTGCFFNRRIFYGPPANLILPELDELAPTRIADKPIKAHTVLALAHNVAGCNYEHNTNWGSKIGFRYGSLVEDYYTGFMLHCEGWRSMFCRPQRAAFYGSTPKRLTDVVWQQMRWSIGLLEMGFSRYSPFTYGLKSLGLFTGLGYCYYVSVPQAIRPMVLALHLLVPWCICARSVRFFVGRRNLSEMVERSENYTLKTLNLSTPGFDFAPSSSIFLPMTAVAVLNLFAFVSGLYGLFAWGEGLSLELMLASFVVVNSLPIYEAMVLRKDDGKLQKGICFLAGILTLVLILGESGWSLSSTEVLVEGMKTEERQRGQVRHCDTYRGEMRRRLVGRGNRKNHRRRRGESRSSSLKNRRKRMIENKMGMEKMKA</sequence>
<dbReference type="SUPFAM" id="SSF53448">
    <property type="entry name" value="Nucleotide-diphospho-sugar transferases"/>
    <property type="match status" value="2"/>
</dbReference>